<dbReference type="RefSeq" id="WP_346224221.1">
    <property type="nucleotide sequence ID" value="NZ_JBDJAW010000002.1"/>
</dbReference>
<feature type="compositionally biased region" description="Low complexity" evidence="1">
    <location>
        <begin position="47"/>
        <end position="64"/>
    </location>
</feature>
<proteinExistence type="predicted"/>
<protein>
    <recommendedName>
        <fullName evidence="5">Secreted protein</fullName>
    </recommendedName>
</protein>
<keyword evidence="4" id="KW-1185">Reference proteome</keyword>
<dbReference type="EMBL" id="JBDJAW010000002">
    <property type="protein sequence ID" value="MEN3534117.1"/>
    <property type="molecule type" value="Genomic_DNA"/>
</dbReference>
<comment type="caution">
    <text evidence="3">The sequence shown here is derived from an EMBL/GenBank/DDBJ whole genome shotgun (WGS) entry which is preliminary data.</text>
</comment>
<accession>A0ABV0AGY6</accession>
<name>A0ABV0AGY6_9ACTN</name>
<evidence type="ECO:0008006" key="5">
    <source>
        <dbReference type="Google" id="ProtNLM"/>
    </source>
</evidence>
<evidence type="ECO:0000313" key="4">
    <source>
        <dbReference type="Proteomes" id="UP001447516"/>
    </source>
</evidence>
<feature type="region of interest" description="Disordered" evidence="1">
    <location>
        <begin position="1"/>
        <end position="20"/>
    </location>
</feature>
<sequence>MASGLARSRGRRRKRRARSHVVEVSLGVTAFAVGAAAIAWPLSRSDAAPPQRAVAAPAPQASPAGELTVASVDTGEKSDAEREKKDKKAAEHKASGPSKYTDTKAEAYFRSRWNDKPAKRVKDIRTEGGYLRIYTNLPENADNSKTAITLCKRGLEYLAERGEANPVVFVQSRFGENGNPVLANVLGPDDDDCRVTYPKPK</sequence>
<dbReference type="Proteomes" id="UP001447516">
    <property type="component" value="Unassembled WGS sequence"/>
</dbReference>
<feature type="compositionally biased region" description="Basic residues" evidence="1">
    <location>
        <begin position="8"/>
        <end position="19"/>
    </location>
</feature>
<feature type="compositionally biased region" description="Basic and acidic residues" evidence="1">
    <location>
        <begin position="74"/>
        <end position="94"/>
    </location>
</feature>
<feature type="transmembrane region" description="Helical" evidence="2">
    <location>
        <begin position="21"/>
        <end position="42"/>
    </location>
</feature>
<organism evidence="3 4">
    <name type="scientific">Microbispora maris</name>
    <dbReference type="NCBI Taxonomy" id="3144104"/>
    <lineage>
        <taxon>Bacteria</taxon>
        <taxon>Bacillati</taxon>
        <taxon>Actinomycetota</taxon>
        <taxon>Actinomycetes</taxon>
        <taxon>Streptosporangiales</taxon>
        <taxon>Streptosporangiaceae</taxon>
        <taxon>Microbispora</taxon>
    </lineage>
</organism>
<keyword evidence="2" id="KW-0472">Membrane</keyword>
<feature type="region of interest" description="Disordered" evidence="1">
    <location>
        <begin position="46"/>
        <end position="101"/>
    </location>
</feature>
<evidence type="ECO:0000256" key="2">
    <source>
        <dbReference type="SAM" id="Phobius"/>
    </source>
</evidence>
<evidence type="ECO:0000256" key="1">
    <source>
        <dbReference type="SAM" id="MobiDB-lite"/>
    </source>
</evidence>
<gene>
    <name evidence="3" type="ORF">AAH991_03300</name>
</gene>
<keyword evidence="2" id="KW-1133">Transmembrane helix</keyword>
<reference evidence="3 4" key="1">
    <citation type="submission" date="2024-05" db="EMBL/GenBank/DDBJ databases">
        <title>Microbispora sp.ZYX-F-249.</title>
        <authorList>
            <person name="Xie H."/>
        </authorList>
    </citation>
    <scope>NUCLEOTIDE SEQUENCE [LARGE SCALE GENOMIC DNA]</scope>
    <source>
        <strain evidence="3 4">ZYX-F-249</strain>
    </source>
</reference>
<evidence type="ECO:0000313" key="3">
    <source>
        <dbReference type="EMBL" id="MEN3534117.1"/>
    </source>
</evidence>
<keyword evidence="2" id="KW-0812">Transmembrane</keyword>